<reference evidence="1 2" key="1">
    <citation type="journal article" date="2024" name="J Genomics">
        <title>Draft genome sequencing and assembly of Favolaschia claudopus CIRM-BRFM 2984 isolated from oak limbs.</title>
        <authorList>
            <person name="Navarro D."/>
            <person name="Drula E."/>
            <person name="Chaduli D."/>
            <person name="Cazenave R."/>
            <person name="Ahrendt S."/>
            <person name="Wang J."/>
            <person name="Lipzen A."/>
            <person name="Daum C."/>
            <person name="Barry K."/>
            <person name="Grigoriev I.V."/>
            <person name="Favel A."/>
            <person name="Rosso M.N."/>
            <person name="Martin F."/>
        </authorList>
    </citation>
    <scope>NUCLEOTIDE SEQUENCE [LARGE SCALE GENOMIC DNA]</scope>
    <source>
        <strain evidence="1 2">CIRM-BRFM 2984</strain>
    </source>
</reference>
<dbReference type="AlphaFoldDB" id="A0AAW0B8U6"/>
<dbReference type="InterPro" id="IPR032675">
    <property type="entry name" value="LRR_dom_sf"/>
</dbReference>
<keyword evidence="2" id="KW-1185">Reference proteome</keyword>
<organism evidence="1 2">
    <name type="scientific">Favolaschia claudopus</name>
    <dbReference type="NCBI Taxonomy" id="2862362"/>
    <lineage>
        <taxon>Eukaryota</taxon>
        <taxon>Fungi</taxon>
        <taxon>Dikarya</taxon>
        <taxon>Basidiomycota</taxon>
        <taxon>Agaricomycotina</taxon>
        <taxon>Agaricomycetes</taxon>
        <taxon>Agaricomycetidae</taxon>
        <taxon>Agaricales</taxon>
        <taxon>Marasmiineae</taxon>
        <taxon>Mycenaceae</taxon>
        <taxon>Favolaschia</taxon>
    </lineage>
</organism>
<dbReference type="SUPFAM" id="SSF52047">
    <property type="entry name" value="RNI-like"/>
    <property type="match status" value="1"/>
</dbReference>
<dbReference type="CDD" id="cd09917">
    <property type="entry name" value="F-box_SF"/>
    <property type="match status" value="1"/>
</dbReference>
<accession>A0AAW0B8U6</accession>
<comment type="caution">
    <text evidence="1">The sequence shown here is derived from an EMBL/GenBank/DDBJ whole genome shotgun (WGS) entry which is preliminary data.</text>
</comment>
<proteinExistence type="predicted"/>
<gene>
    <name evidence="1" type="ORF">R3P38DRAFT_2961313</name>
</gene>
<name>A0AAW0B8U6_9AGAR</name>
<sequence>MAARSRLANELWYEICAFLPPQAIRNLSSTDRDFHSIVRPLGFSEYHVVPAHSQSHKPPPAHLEGSLQRLDFYSSEKIAPHVHSCVAEGAPHVLMCEFYDRLSVFSFLHRLELFGIQITQLGFSSICALPALKHLSLTWCSVDKQETITAGTLTLRVRSLVTFCDFCLGSTLSRVLSPDTLEQLEFWDFNALAAPGVGPFPHVHTLKIMDDISISGAGAQIILAKFPAVRSFCVKYNGLLQEFTPETAAGIFPVLREYAGERENLHLFLQRPTLSQIMLIPFGFSRSFEAFMSEFKHAKDMPNMRSIKATFEVEDFGVVEFARIFTLFPCLTELYLYLTPDDVGYDGSFCPEPLSLINALASQVSLPKTLQTFSLRWDFNYLDGREVPDPAKNPASDTKDFCAVRKSILACCPDLCYLYLDGYHFSYLWWKGEQVWEETTRSHEDMERLGAEMSKRKEMLRPYTIL</sequence>
<evidence type="ECO:0008006" key="3">
    <source>
        <dbReference type="Google" id="ProtNLM"/>
    </source>
</evidence>
<evidence type="ECO:0000313" key="1">
    <source>
        <dbReference type="EMBL" id="KAK7022555.1"/>
    </source>
</evidence>
<protein>
    <recommendedName>
        <fullName evidence="3">F-box domain-containing protein</fullName>
    </recommendedName>
</protein>
<evidence type="ECO:0000313" key="2">
    <source>
        <dbReference type="Proteomes" id="UP001362999"/>
    </source>
</evidence>
<dbReference type="Proteomes" id="UP001362999">
    <property type="component" value="Unassembled WGS sequence"/>
</dbReference>
<dbReference type="Gene3D" id="3.80.10.10">
    <property type="entry name" value="Ribonuclease Inhibitor"/>
    <property type="match status" value="1"/>
</dbReference>
<dbReference type="EMBL" id="JAWWNJ010000037">
    <property type="protein sequence ID" value="KAK7022555.1"/>
    <property type="molecule type" value="Genomic_DNA"/>
</dbReference>